<evidence type="ECO:0000313" key="2">
    <source>
        <dbReference type="Proteomes" id="UP001164746"/>
    </source>
</evidence>
<gene>
    <name evidence="1" type="ORF">MAR_013820</name>
</gene>
<reference evidence="1" key="1">
    <citation type="submission" date="2022-11" db="EMBL/GenBank/DDBJ databases">
        <title>Centuries of genome instability and evolution in soft-shell clam transmissible cancer (bioRxiv).</title>
        <authorList>
            <person name="Hart S.F.M."/>
            <person name="Yonemitsu M.A."/>
            <person name="Giersch R.M."/>
            <person name="Beal B.F."/>
            <person name="Arriagada G."/>
            <person name="Davis B.W."/>
            <person name="Ostrander E.A."/>
            <person name="Goff S.P."/>
            <person name="Metzger M.J."/>
        </authorList>
    </citation>
    <scope>NUCLEOTIDE SEQUENCE</scope>
    <source>
        <strain evidence="1">MELC-2E11</strain>
        <tissue evidence="1">Siphon/mantle</tissue>
    </source>
</reference>
<dbReference type="Proteomes" id="UP001164746">
    <property type="component" value="Chromosome 15"/>
</dbReference>
<sequence>MKRSESLCLKKSFNPVSHTKCAIYAICTIAADISGSWLRSSDAMSSSTLLSKTMVEMGDEDAIPVPTGNFVEGFGRGRVVRASKGERPEGAIRLTRDEVMKYQDARIRSWEPQSDVWFHKYGFSFSLISASASGYLIMAYLRRKFCLGASHGRIASFAPVMVLPAVGAVMMSDVQRRTLLSVPNCETCVKFSLGYTLTDKQAVEVDIITEKEAHRAAVNILDHLDEDL</sequence>
<dbReference type="EMBL" id="CP111026">
    <property type="protein sequence ID" value="WAR28116.1"/>
    <property type="molecule type" value="Genomic_DNA"/>
</dbReference>
<organism evidence="1 2">
    <name type="scientific">Mya arenaria</name>
    <name type="common">Soft-shell clam</name>
    <dbReference type="NCBI Taxonomy" id="6604"/>
    <lineage>
        <taxon>Eukaryota</taxon>
        <taxon>Metazoa</taxon>
        <taxon>Spiralia</taxon>
        <taxon>Lophotrochozoa</taxon>
        <taxon>Mollusca</taxon>
        <taxon>Bivalvia</taxon>
        <taxon>Autobranchia</taxon>
        <taxon>Heteroconchia</taxon>
        <taxon>Euheterodonta</taxon>
        <taxon>Imparidentia</taxon>
        <taxon>Neoheterodontei</taxon>
        <taxon>Myida</taxon>
        <taxon>Myoidea</taxon>
        <taxon>Myidae</taxon>
        <taxon>Mya</taxon>
    </lineage>
</organism>
<name>A0ABY7G4Z9_MYAAR</name>
<protein>
    <submittedName>
        <fullName evidence="1">Uncharacterized protein</fullName>
    </submittedName>
</protein>
<keyword evidence="2" id="KW-1185">Reference proteome</keyword>
<evidence type="ECO:0000313" key="1">
    <source>
        <dbReference type="EMBL" id="WAR28116.1"/>
    </source>
</evidence>
<proteinExistence type="predicted"/>
<accession>A0ABY7G4Z9</accession>